<protein>
    <submittedName>
        <fullName evidence="1">Uncharacterized protein</fullName>
    </submittedName>
</protein>
<reference evidence="1" key="1">
    <citation type="journal article" date="2021" name="Environ. Microbiol.">
        <title>Gene family expansions and transcriptome signatures uncover fungal adaptations to wood decay.</title>
        <authorList>
            <person name="Hage H."/>
            <person name="Miyauchi S."/>
            <person name="Viragh M."/>
            <person name="Drula E."/>
            <person name="Min B."/>
            <person name="Chaduli D."/>
            <person name="Navarro D."/>
            <person name="Favel A."/>
            <person name="Norest M."/>
            <person name="Lesage-Meessen L."/>
            <person name="Balint B."/>
            <person name="Merenyi Z."/>
            <person name="de Eugenio L."/>
            <person name="Morin E."/>
            <person name="Martinez A.T."/>
            <person name="Baldrian P."/>
            <person name="Stursova M."/>
            <person name="Martinez M.J."/>
            <person name="Novotny C."/>
            <person name="Magnuson J.K."/>
            <person name="Spatafora J.W."/>
            <person name="Maurice S."/>
            <person name="Pangilinan J."/>
            <person name="Andreopoulos W."/>
            <person name="LaButti K."/>
            <person name="Hundley H."/>
            <person name="Na H."/>
            <person name="Kuo A."/>
            <person name="Barry K."/>
            <person name="Lipzen A."/>
            <person name="Henrissat B."/>
            <person name="Riley R."/>
            <person name="Ahrendt S."/>
            <person name="Nagy L.G."/>
            <person name="Grigoriev I.V."/>
            <person name="Martin F."/>
            <person name="Rosso M.N."/>
        </authorList>
    </citation>
    <scope>NUCLEOTIDE SEQUENCE</scope>
    <source>
        <strain evidence="1">CBS 384.51</strain>
    </source>
</reference>
<organism evidence="1 2">
    <name type="scientific">Irpex rosettiformis</name>
    <dbReference type="NCBI Taxonomy" id="378272"/>
    <lineage>
        <taxon>Eukaryota</taxon>
        <taxon>Fungi</taxon>
        <taxon>Dikarya</taxon>
        <taxon>Basidiomycota</taxon>
        <taxon>Agaricomycotina</taxon>
        <taxon>Agaricomycetes</taxon>
        <taxon>Polyporales</taxon>
        <taxon>Irpicaceae</taxon>
        <taxon>Irpex</taxon>
    </lineage>
</organism>
<gene>
    <name evidence="1" type="ORF">BDY19DRAFT_994221</name>
</gene>
<sequence length="695" mass="77314">MTAVKSEGGFKPSPATPDERSKIEQIVEIMCGACDPDRVLTFLRRNGGSVDKTITALFDAPDDDAPTTSGSTELSELRAAASSVVLSHTPWTSQAPSQTGTAPCIDLTDDDLNRALQASLQDQGSTFGPSDRAPDPSWAVVPSNVAVSATTNNLMSQDDQDLNQAIEASLNHEMSTDPIEDRPLEDRVRVGESPVALCPTYAPYTYASNIIHALYFVPQVRDYIAPWRPLSDDPSLPSRPPTGGPGLTVWTLLETFVNMELSRMNELCPDKALAACSTIPWDNPSRTPGELTYEFYTNVAWQVEAILNAELATQYPEPPPWPRSDQADLSTTSTTSTHPPPSTIRLFHLRHGKDDIPPFRGPFNREYDASAVRVTVRNDLEPTDLVSCLAAELVDDFKPNTNIVEASEVMAFELLREPKPPGERQRFSYPASVYLDQFLRENSALASERRKMRKAALEEVARLQSSKFALLKHKGRDTLADLRSAVYYFENIAEDADDDARRDILADTAVKLGKIIVKIEDEVKHIDDAIEALKLEAVQALDCPELQKHKYDLRAVLVHDGLYGRNHLYSYVKFKNVWWKTVEYKVTEVSEGDVLNDPVGFHLGAGPYFLIYSRAISVEEENACYPWPIYLKDTVKQNNKTFFDQLPEHISNTVVDPNSPATSYATPIEELLPSELQIEVVPMEVDQNDLPSYAP</sequence>
<evidence type="ECO:0000313" key="2">
    <source>
        <dbReference type="Proteomes" id="UP001055072"/>
    </source>
</evidence>
<keyword evidence="2" id="KW-1185">Reference proteome</keyword>
<name>A0ACB8U253_9APHY</name>
<evidence type="ECO:0000313" key="1">
    <source>
        <dbReference type="EMBL" id="KAI0088313.1"/>
    </source>
</evidence>
<proteinExistence type="predicted"/>
<dbReference type="Proteomes" id="UP001055072">
    <property type="component" value="Unassembled WGS sequence"/>
</dbReference>
<accession>A0ACB8U253</accession>
<dbReference type="EMBL" id="MU274914">
    <property type="protein sequence ID" value="KAI0088313.1"/>
    <property type="molecule type" value="Genomic_DNA"/>
</dbReference>
<comment type="caution">
    <text evidence="1">The sequence shown here is derived from an EMBL/GenBank/DDBJ whole genome shotgun (WGS) entry which is preliminary data.</text>
</comment>